<comment type="caution">
    <text evidence="1">The sequence shown here is derived from an EMBL/GenBank/DDBJ whole genome shotgun (WGS) entry which is preliminary data.</text>
</comment>
<dbReference type="EMBL" id="REGN01000564">
    <property type="protein sequence ID" value="RNA40979.1"/>
    <property type="molecule type" value="Genomic_DNA"/>
</dbReference>
<protein>
    <submittedName>
        <fullName evidence="1">Uncharacterized protein</fullName>
    </submittedName>
</protein>
<gene>
    <name evidence="1" type="ORF">BpHYR1_044502</name>
</gene>
<dbReference type="AlphaFoldDB" id="A0A3M7SZ94"/>
<accession>A0A3M7SZ94</accession>
<organism evidence="1 2">
    <name type="scientific">Brachionus plicatilis</name>
    <name type="common">Marine rotifer</name>
    <name type="synonym">Brachionus muelleri</name>
    <dbReference type="NCBI Taxonomy" id="10195"/>
    <lineage>
        <taxon>Eukaryota</taxon>
        <taxon>Metazoa</taxon>
        <taxon>Spiralia</taxon>
        <taxon>Gnathifera</taxon>
        <taxon>Rotifera</taxon>
        <taxon>Eurotatoria</taxon>
        <taxon>Monogononta</taxon>
        <taxon>Pseudotrocha</taxon>
        <taxon>Ploima</taxon>
        <taxon>Brachionidae</taxon>
        <taxon>Brachionus</taxon>
    </lineage>
</organism>
<evidence type="ECO:0000313" key="1">
    <source>
        <dbReference type="EMBL" id="RNA40979.1"/>
    </source>
</evidence>
<proteinExistence type="predicted"/>
<name>A0A3M7SZ94_BRAPC</name>
<sequence length="74" mass="8753">MNDNWSSWLSKSCDDKFPRESDDFCIFKEFKILINGVWKVSSKSLCLQPKKKNNIKQTNNSFILQLKLRESKSH</sequence>
<evidence type="ECO:0000313" key="2">
    <source>
        <dbReference type="Proteomes" id="UP000276133"/>
    </source>
</evidence>
<keyword evidence="2" id="KW-1185">Reference proteome</keyword>
<dbReference type="Proteomes" id="UP000276133">
    <property type="component" value="Unassembled WGS sequence"/>
</dbReference>
<reference evidence="1 2" key="1">
    <citation type="journal article" date="2018" name="Sci. Rep.">
        <title>Genomic signatures of local adaptation to the degree of environmental predictability in rotifers.</title>
        <authorList>
            <person name="Franch-Gras L."/>
            <person name="Hahn C."/>
            <person name="Garcia-Roger E.M."/>
            <person name="Carmona M.J."/>
            <person name="Serra M."/>
            <person name="Gomez A."/>
        </authorList>
    </citation>
    <scope>NUCLEOTIDE SEQUENCE [LARGE SCALE GENOMIC DNA]</scope>
    <source>
        <strain evidence="1">HYR1</strain>
    </source>
</reference>